<organism evidence="1">
    <name type="scientific">Mesorhizobium sp. WSM2240</name>
    <dbReference type="NCBI Taxonomy" id="3228851"/>
    <lineage>
        <taxon>Bacteria</taxon>
        <taxon>Pseudomonadati</taxon>
        <taxon>Pseudomonadota</taxon>
        <taxon>Alphaproteobacteria</taxon>
        <taxon>Hyphomicrobiales</taxon>
        <taxon>Phyllobacteriaceae</taxon>
        <taxon>Mesorhizobium</taxon>
    </lineage>
</organism>
<dbReference type="EMBL" id="CP159253">
    <property type="protein sequence ID" value="XCG46668.1"/>
    <property type="molecule type" value="Genomic_DNA"/>
</dbReference>
<evidence type="ECO:0000313" key="1">
    <source>
        <dbReference type="EMBL" id="XCG46668.1"/>
    </source>
</evidence>
<dbReference type="RefSeq" id="WP_353640764.1">
    <property type="nucleotide sequence ID" value="NZ_CP159253.1"/>
</dbReference>
<reference evidence="1" key="1">
    <citation type="submission" date="2024-06" db="EMBL/GenBank/DDBJ databases">
        <title>Mesorhizobium karijinii sp. nov., a symbiont of the iconic Swainsona formosa from arid Australia.</title>
        <authorList>
            <person name="Hill Y.J."/>
            <person name="Watkin E.L.J."/>
            <person name="O'Hara G.W."/>
            <person name="Terpolilli J."/>
            <person name="Tye M.L."/>
            <person name="Kohlmeier M.G."/>
        </authorList>
    </citation>
    <scope>NUCLEOTIDE SEQUENCE</scope>
    <source>
        <strain evidence="1">WSM2240</strain>
    </source>
</reference>
<name>A0AAU8CIL9_9HYPH</name>
<protein>
    <submittedName>
        <fullName evidence="1">Uncharacterized protein</fullName>
    </submittedName>
</protein>
<gene>
    <name evidence="1" type="ORF">ABVK50_15215</name>
</gene>
<accession>A0AAU8CIL9</accession>
<sequence>MDEWLTTEGLNPPEISMIQELKRVAGVGEAPFRDIARYFAANLREVVVSAVIKAREQGKCQCWPN</sequence>
<proteinExistence type="predicted"/>
<dbReference type="AlphaFoldDB" id="A0AAU8CIL9"/>